<accession>A0A212IMF1</accession>
<proteinExistence type="predicted"/>
<sequence length="47" mass="5277">MDAVNDSMEQEGDYASTDGAERKNCFCVKKDFCESGLPRFACHLPIF</sequence>
<name>A0A212IMF1_9ENTR</name>
<dbReference type="AlphaFoldDB" id="A0A212IMF1"/>
<reference evidence="1" key="1">
    <citation type="submission" date="2016-04" db="EMBL/GenBank/DDBJ databases">
        <authorList>
            <person name="Evans L.H."/>
            <person name="Alamgir A."/>
            <person name="Owens N."/>
            <person name="Weber N.D."/>
            <person name="Virtaneva K."/>
            <person name="Barbian K."/>
            <person name="Babar A."/>
            <person name="Rosenke K."/>
        </authorList>
    </citation>
    <scope>NUCLEOTIDE SEQUENCE</scope>
    <source>
        <strain evidence="1">86-2</strain>
    </source>
</reference>
<protein>
    <submittedName>
        <fullName evidence="1">Uncharacterized protein</fullName>
    </submittedName>
</protein>
<organism evidence="1">
    <name type="scientific">uncultured Citrobacter sp</name>
    <dbReference type="NCBI Taxonomy" id="200446"/>
    <lineage>
        <taxon>Bacteria</taxon>
        <taxon>Pseudomonadati</taxon>
        <taxon>Pseudomonadota</taxon>
        <taxon>Gammaproteobacteria</taxon>
        <taxon>Enterobacterales</taxon>
        <taxon>Enterobacteriaceae</taxon>
        <taxon>Citrobacter</taxon>
        <taxon>environmental samples</taxon>
    </lineage>
</organism>
<gene>
    <name evidence="1" type="ORF">KL86CIT2_580030</name>
</gene>
<dbReference type="EMBL" id="FLUA01000058">
    <property type="protein sequence ID" value="SBV67992.1"/>
    <property type="molecule type" value="Genomic_DNA"/>
</dbReference>
<evidence type="ECO:0000313" key="1">
    <source>
        <dbReference type="EMBL" id="SBV67992.1"/>
    </source>
</evidence>